<dbReference type="Proteomes" id="UP000219621">
    <property type="component" value="Unassembled WGS sequence"/>
</dbReference>
<dbReference type="PANTHER" id="PTHR20883:SF15">
    <property type="entry name" value="PHYTANOYL-COA DIOXYGENASE DOMAIN-CONTAINING PROTEIN 1"/>
    <property type="match status" value="1"/>
</dbReference>
<dbReference type="EMBL" id="OCNJ01000003">
    <property type="protein sequence ID" value="SOD93318.1"/>
    <property type="molecule type" value="Genomic_DNA"/>
</dbReference>
<dbReference type="AlphaFoldDB" id="A0A286GCU9"/>
<sequence length="274" mass="30728">MTGVDLDRWDRDGYLVFPDFITEDAAESLRRRAWELVEAFEPVGTAVQLQSPEYEAYMLDAGDDIRFFLEPQAVSDDGRLTRPKHQAIGKIGRALHDLDPVFDAFSRTPELAALVNALGVAEPLLLQSQYIFKQPGIGLAFPMHQDATFMVTEPPSVIALWFALEDANETNACLHVLPGAHKGPLAARFRRDDIGGNHGVETLIETNWTREDFVPVRVRRNSLVVMHGLLPHVSDTNVSSRTRQSYVLHAIDARCHYPADNWLRRGSGLPMRGF</sequence>
<keyword evidence="1" id="KW-0479">Metal-binding</keyword>
<dbReference type="OrthoDB" id="9791262at2"/>
<reference evidence="3 4" key="1">
    <citation type="submission" date="2017-09" db="EMBL/GenBank/DDBJ databases">
        <authorList>
            <person name="Ehlers B."/>
            <person name="Leendertz F.H."/>
        </authorList>
    </citation>
    <scope>NUCLEOTIDE SEQUENCE [LARGE SCALE GENOMIC DNA]</scope>
    <source>
        <strain evidence="3 4">USBA 140</strain>
    </source>
</reference>
<keyword evidence="2" id="KW-0408">Iron</keyword>
<protein>
    <submittedName>
        <fullName evidence="3">Phytanoyl-CoA hydroxylase</fullName>
    </submittedName>
</protein>
<dbReference type="GO" id="GO:0005506">
    <property type="term" value="F:iron ion binding"/>
    <property type="evidence" value="ECO:0007669"/>
    <property type="project" value="UniProtKB-ARBA"/>
</dbReference>
<evidence type="ECO:0000256" key="2">
    <source>
        <dbReference type="ARBA" id="ARBA00023004"/>
    </source>
</evidence>
<dbReference type="SUPFAM" id="SSF51197">
    <property type="entry name" value="Clavaminate synthase-like"/>
    <property type="match status" value="1"/>
</dbReference>
<dbReference type="Pfam" id="PF05721">
    <property type="entry name" value="PhyH"/>
    <property type="match status" value="1"/>
</dbReference>
<proteinExistence type="predicted"/>
<keyword evidence="4" id="KW-1185">Reference proteome</keyword>
<dbReference type="Gene3D" id="2.60.120.620">
    <property type="entry name" value="q2cbj1_9rhob like domain"/>
    <property type="match status" value="1"/>
</dbReference>
<evidence type="ECO:0000256" key="1">
    <source>
        <dbReference type="ARBA" id="ARBA00022723"/>
    </source>
</evidence>
<organism evidence="3 4">
    <name type="scientific">Caenispirillum bisanense</name>
    <dbReference type="NCBI Taxonomy" id="414052"/>
    <lineage>
        <taxon>Bacteria</taxon>
        <taxon>Pseudomonadati</taxon>
        <taxon>Pseudomonadota</taxon>
        <taxon>Alphaproteobacteria</taxon>
        <taxon>Rhodospirillales</taxon>
        <taxon>Novispirillaceae</taxon>
        <taxon>Caenispirillum</taxon>
    </lineage>
</organism>
<dbReference type="PANTHER" id="PTHR20883">
    <property type="entry name" value="PHYTANOYL-COA DIOXYGENASE DOMAIN CONTAINING 1"/>
    <property type="match status" value="1"/>
</dbReference>
<name>A0A286GCU9_9PROT</name>
<evidence type="ECO:0000313" key="3">
    <source>
        <dbReference type="EMBL" id="SOD93318.1"/>
    </source>
</evidence>
<accession>A0A286GCU9</accession>
<gene>
    <name evidence="3" type="ORF">SAMN05421508_10327</name>
</gene>
<dbReference type="RefSeq" id="WP_097278405.1">
    <property type="nucleotide sequence ID" value="NZ_OCNJ01000003.1"/>
</dbReference>
<evidence type="ECO:0000313" key="4">
    <source>
        <dbReference type="Proteomes" id="UP000219621"/>
    </source>
</evidence>
<dbReference type="GO" id="GO:0016706">
    <property type="term" value="F:2-oxoglutarate-dependent dioxygenase activity"/>
    <property type="evidence" value="ECO:0007669"/>
    <property type="project" value="UniProtKB-ARBA"/>
</dbReference>
<dbReference type="InterPro" id="IPR008775">
    <property type="entry name" value="Phytyl_CoA_dOase-like"/>
</dbReference>